<feature type="transmembrane region" description="Helical" evidence="5">
    <location>
        <begin position="204"/>
        <end position="230"/>
    </location>
</feature>
<evidence type="ECO:0000259" key="6">
    <source>
        <dbReference type="PROSITE" id="PS50262"/>
    </source>
</evidence>
<comment type="caution">
    <text evidence="7">The sequence shown here is derived from an EMBL/GenBank/DDBJ whole genome shotgun (WGS) entry which is preliminary data.</text>
</comment>
<dbReference type="PANTHER" id="PTHR46641:SF25">
    <property type="entry name" value="CNMAMIDE RECEPTOR-RELATED"/>
    <property type="match status" value="1"/>
</dbReference>
<organism evidence="7 8">
    <name type="scientific">Tegillarca granosa</name>
    <name type="common">Malaysian cockle</name>
    <name type="synonym">Anadara granosa</name>
    <dbReference type="NCBI Taxonomy" id="220873"/>
    <lineage>
        <taxon>Eukaryota</taxon>
        <taxon>Metazoa</taxon>
        <taxon>Spiralia</taxon>
        <taxon>Lophotrochozoa</taxon>
        <taxon>Mollusca</taxon>
        <taxon>Bivalvia</taxon>
        <taxon>Autobranchia</taxon>
        <taxon>Pteriomorphia</taxon>
        <taxon>Arcoida</taxon>
        <taxon>Arcoidea</taxon>
        <taxon>Arcidae</taxon>
        <taxon>Tegillarca</taxon>
    </lineage>
</organism>
<feature type="transmembrane region" description="Helical" evidence="5">
    <location>
        <begin position="295"/>
        <end position="317"/>
    </location>
</feature>
<name>A0ABQ9F5Y3_TEGGR</name>
<feature type="domain" description="G-protein coupled receptors family 1 profile" evidence="6">
    <location>
        <begin position="50"/>
        <end position="315"/>
    </location>
</feature>
<evidence type="ECO:0000256" key="2">
    <source>
        <dbReference type="ARBA" id="ARBA00022692"/>
    </source>
</evidence>
<evidence type="ECO:0000256" key="1">
    <source>
        <dbReference type="ARBA" id="ARBA00004370"/>
    </source>
</evidence>
<sequence length="344" mass="39835">MNRTENTSVEPITTANSFSIELFLSYNEYKAAIFIWKVFPPIMIVFGTIGNILSIKVLTRRNIRGTNSFVFLTVLAVSDTMVLYSGLLRQWILYTFEVDIRHVHPMLCKTNIFFVYFTLQFSAWLLVLVTFDRVFATWFPHSFIGKVSHWIPITTASVLAVILIALNAHFFHGFEDLQYQVGNETIVQSCVRKDNEYRHFSIEIWPWIDLVVFNLLPFLLLLIGSALIFIKVFQNRKALMTKIAPVSGRLLSLSKTLIILNTAFLLLNTPSSIYLAGQTTWYDDINEKKFAVLNLVWAMVNILTYSNNTINFLLYCLSGSKFRQELMKIFSQLMSFKKKQTFNY</sequence>
<dbReference type="InterPro" id="IPR052954">
    <property type="entry name" value="GPCR-Ligand_Int"/>
</dbReference>
<feature type="transmembrane region" description="Helical" evidence="5">
    <location>
        <begin position="33"/>
        <end position="57"/>
    </location>
</feature>
<dbReference type="EMBL" id="JARBDR010000496">
    <property type="protein sequence ID" value="KAJ8311621.1"/>
    <property type="molecule type" value="Genomic_DNA"/>
</dbReference>
<dbReference type="PANTHER" id="PTHR46641">
    <property type="entry name" value="FMRFAMIDE RECEPTOR-RELATED"/>
    <property type="match status" value="1"/>
</dbReference>
<dbReference type="PRINTS" id="PR00237">
    <property type="entry name" value="GPCRRHODOPSN"/>
</dbReference>
<evidence type="ECO:0000313" key="7">
    <source>
        <dbReference type="EMBL" id="KAJ8311621.1"/>
    </source>
</evidence>
<dbReference type="Gene3D" id="1.20.1070.10">
    <property type="entry name" value="Rhodopsin 7-helix transmembrane proteins"/>
    <property type="match status" value="1"/>
</dbReference>
<reference evidence="7 8" key="1">
    <citation type="submission" date="2022-12" db="EMBL/GenBank/DDBJ databases">
        <title>Chromosome-level genome of Tegillarca granosa.</title>
        <authorList>
            <person name="Kim J."/>
        </authorList>
    </citation>
    <scope>NUCLEOTIDE SEQUENCE [LARGE SCALE GENOMIC DNA]</scope>
    <source>
        <strain evidence="7">Teg-2019</strain>
        <tissue evidence="7">Adductor muscle</tissue>
    </source>
</reference>
<keyword evidence="2 5" id="KW-0812">Transmembrane</keyword>
<accession>A0ABQ9F5Y3</accession>
<keyword evidence="3 5" id="KW-1133">Transmembrane helix</keyword>
<feature type="transmembrane region" description="Helical" evidence="5">
    <location>
        <begin position="147"/>
        <end position="171"/>
    </location>
</feature>
<dbReference type="SUPFAM" id="SSF81321">
    <property type="entry name" value="Family A G protein-coupled receptor-like"/>
    <property type="match status" value="1"/>
</dbReference>
<dbReference type="Pfam" id="PF00001">
    <property type="entry name" value="7tm_1"/>
    <property type="match status" value="1"/>
</dbReference>
<keyword evidence="4 5" id="KW-0472">Membrane</keyword>
<gene>
    <name evidence="7" type="ORF">KUTeg_010976</name>
</gene>
<evidence type="ECO:0000256" key="4">
    <source>
        <dbReference type="ARBA" id="ARBA00023136"/>
    </source>
</evidence>
<feature type="transmembrane region" description="Helical" evidence="5">
    <location>
        <begin position="112"/>
        <end position="135"/>
    </location>
</feature>
<dbReference type="PROSITE" id="PS50262">
    <property type="entry name" value="G_PROTEIN_RECEP_F1_2"/>
    <property type="match status" value="1"/>
</dbReference>
<dbReference type="InterPro" id="IPR017452">
    <property type="entry name" value="GPCR_Rhodpsn_7TM"/>
</dbReference>
<evidence type="ECO:0000256" key="5">
    <source>
        <dbReference type="SAM" id="Phobius"/>
    </source>
</evidence>
<comment type="subcellular location">
    <subcellularLocation>
        <location evidence="1">Membrane</location>
    </subcellularLocation>
</comment>
<protein>
    <recommendedName>
        <fullName evidence="6">G-protein coupled receptors family 1 profile domain-containing protein</fullName>
    </recommendedName>
</protein>
<dbReference type="InterPro" id="IPR000276">
    <property type="entry name" value="GPCR_Rhodpsn"/>
</dbReference>
<feature type="transmembrane region" description="Helical" evidence="5">
    <location>
        <begin position="250"/>
        <end position="275"/>
    </location>
</feature>
<evidence type="ECO:0000313" key="8">
    <source>
        <dbReference type="Proteomes" id="UP001217089"/>
    </source>
</evidence>
<evidence type="ECO:0000256" key="3">
    <source>
        <dbReference type="ARBA" id="ARBA00022989"/>
    </source>
</evidence>
<dbReference type="Proteomes" id="UP001217089">
    <property type="component" value="Unassembled WGS sequence"/>
</dbReference>
<feature type="transmembrane region" description="Helical" evidence="5">
    <location>
        <begin position="69"/>
        <end position="92"/>
    </location>
</feature>
<keyword evidence="8" id="KW-1185">Reference proteome</keyword>
<proteinExistence type="predicted"/>